<dbReference type="Proteomes" id="UP000016924">
    <property type="component" value="Unassembled WGS sequence"/>
</dbReference>
<dbReference type="HOGENOM" id="CLU_2426933_0_0_1"/>
<dbReference type="RefSeq" id="XP_007780159.1">
    <property type="nucleotide sequence ID" value="XM_007781969.1"/>
</dbReference>
<organism evidence="1 2">
    <name type="scientific">Coniosporium apollinis (strain CBS 100218)</name>
    <name type="common">Rock-inhabiting black yeast</name>
    <dbReference type="NCBI Taxonomy" id="1168221"/>
    <lineage>
        <taxon>Eukaryota</taxon>
        <taxon>Fungi</taxon>
        <taxon>Dikarya</taxon>
        <taxon>Ascomycota</taxon>
        <taxon>Pezizomycotina</taxon>
        <taxon>Dothideomycetes</taxon>
        <taxon>Dothideomycetes incertae sedis</taxon>
        <taxon>Coniosporium</taxon>
    </lineage>
</organism>
<evidence type="ECO:0000313" key="1">
    <source>
        <dbReference type="EMBL" id="EON64842.1"/>
    </source>
</evidence>
<evidence type="ECO:0000313" key="2">
    <source>
        <dbReference type="Proteomes" id="UP000016924"/>
    </source>
</evidence>
<accession>R7YSD4</accession>
<keyword evidence="2" id="KW-1185">Reference proteome</keyword>
<gene>
    <name evidence="1" type="ORF">W97_04076</name>
</gene>
<proteinExistence type="predicted"/>
<reference evidence="2" key="1">
    <citation type="submission" date="2012-06" db="EMBL/GenBank/DDBJ databases">
        <title>The genome sequence of Coniosporium apollinis CBS 100218.</title>
        <authorList>
            <consortium name="The Broad Institute Genome Sequencing Platform"/>
            <person name="Cuomo C."/>
            <person name="Gorbushina A."/>
            <person name="Noack S."/>
            <person name="Walker B."/>
            <person name="Young S.K."/>
            <person name="Zeng Q."/>
            <person name="Gargeya S."/>
            <person name="Fitzgerald M."/>
            <person name="Haas B."/>
            <person name="Abouelleil A."/>
            <person name="Alvarado L."/>
            <person name="Arachchi H.M."/>
            <person name="Berlin A.M."/>
            <person name="Chapman S.B."/>
            <person name="Goldberg J."/>
            <person name="Griggs A."/>
            <person name="Gujja S."/>
            <person name="Hansen M."/>
            <person name="Howarth C."/>
            <person name="Imamovic A."/>
            <person name="Larimer J."/>
            <person name="McCowan C."/>
            <person name="Montmayeur A."/>
            <person name="Murphy C."/>
            <person name="Neiman D."/>
            <person name="Pearson M."/>
            <person name="Priest M."/>
            <person name="Roberts A."/>
            <person name="Saif S."/>
            <person name="Shea T."/>
            <person name="Sisk P."/>
            <person name="Sykes S."/>
            <person name="Wortman J."/>
            <person name="Nusbaum C."/>
            <person name="Birren B."/>
        </authorList>
    </citation>
    <scope>NUCLEOTIDE SEQUENCE [LARGE SCALE GENOMIC DNA]</scope>
    <source>
        <strain evidence="2">CBS 100218</strain>
    </source>
</reference>
<dbReference type="GeneID" id="19901387"/>
<protein>
    <submittedName>
        <fullName evidence="1">Uncharacterized protein</fullName>
    </submittedName>
</protein>
<name>R7YSD4_CONA1</name>
<sequence>MPAKRQPVSVYNGNAPQPQGYAKAVIDGLTAPENRSVLTAVGLFAGVEDVLVAVCVGAAGAVDATAWLQAAGRVHNSHTKGIGERGCAAIR</sequence>
<dbReference type="AlphaFoldDB" id="R7YSD4"/>
<dbReference type="OrthoDB" id="5403997at2759"/>
<dbReference type="EMBL" id="JH767570">
    <property type="protein sequence ID" value="EON64842.1"/>
    <property type="molecule type" value="Genomic_DNA"/>
</dbReference>